<evidence type="ECO:0000256" key="1">
    <source>
        <dbReference type="SAM" id="MobiDB-lite"/>
    </source>
</evidence>
<accession>A0AAE1APX9</accession>
<gene>
    <name evidence="2" type="ORF">RRG08_026760</name>
</gene>
<organism evidence="2 3">
    <name type="scientific">Elysia crispata</name>
    <name type="common">lettuce slug</name>
    <dbReference type="NCBI Taxonomy" id="231223"/>
    <lineage>
        <taxon>Eukaryota</taxon>
        <taxon>Metazoa</taxon>
        <taxon>Spiralia</taxon>
        <taxon>Lophotrochozoa</taxon>
        <taxon>Mollusca</taxon>
        <taxon>Gastropoda</taxon>
        <taxon>Heterobranchia</taxon>
        <taxon>Euthyneura</taxon>
        <taxon>Panpulmonata</taxon>
        <taxon>Sacoglossa</taxon>
        <taxon>Placobranchoidea</taxon>
        <taxon>Plakobranchidae</taxon>
        <taxon>Elysia</taxon>
    </lineage>
</organism>
<name>A0AAE1APX9_9GAST</name>
<protein>
    <submittedName>
        <fullName evidence="2">Uncharacterized protein</fullName>
    </submittedName>
</protein>
<dbReference type="AlphaFoldDB" id="A0AAE1APX9"/>
<proteinExistence type="predicted"/>
<dbReference type="EMBL" id="JAWDGP010001428">
    <property type="protein sequence ID" value="KAK3791857.1"/>
    <property type="molecule type" value="Genomic_DNA"/>
</dbReference>
<comment type="caution">
    <text evidence="2">The sequence shown here is derived from an EMBL/GenBank/DDBJ whole genome shotgun (WGS) entry which is preliminary data.</text>
</comment>
<dbReference type="Proteomes" id="UP001283361">
    <property type="component" value="Unassembled WGS sequence"/>
</dbReference>
<evidence type="ECO:0000313" key="2">
    <source>
        <dbReference type="EMBL" id="KAK3791857.1"/>
    </source>
</evidence>
<feature type="region of interest" description="Disordered" evidence="1">
    <location>
        <begin position="85"/>
        <end position="111"/>
    </location>
</feature>
<keyword evidence="3" id="KW-1185">Reference proteome</keyword>
<sequence length="111" mass="12278">MFNIGFEYLAIGRVPVFLYENCKEPSGRQAGRWKWSSLSPPGAPFTSPGARINSCVEIGQLDCQLHQSRDGIVETLELTLQVGSGHSDVRREPHIYPISRLPEPSPIKSGD</sequence>
<evidence type="ECO:0000313" key="3">
    <source>
        <dbReference type="Proteomes" id="UP001283361"/>
    </source>
</evidence>
<reference evidence="2" key="1">
    <citation type="journal article" date="2023" name="G3 (Bethesda)">
        <title>A reference genome for the long-term kleptoplast-retaining sea slug Elysia crispata morphotype clarki.</title>
        <authorList>
            <person name="Eastman K.E."/>
            <person name="Pendleton A.L."/>
            <person name="Shaikh M.A."/>
            <person name="Suttiyut T."/>
            <person name="Ogas R."/>
            <person name="Tomko P."/>
            <person name="Gavelis G."/>
            <person name="Widhalm J.R."/>
            <person name="Wisecaver J.H."/>
        </authorList>
    </citation>
    <scope>NUCLEOTIDE SEQUENCE</scope>
    <source>
        <strain evidence="2">ECLA1</strain>
    </source>
</reference>